<sequence length="416" mass="46692">MSPAWLKTFYDRWNAARGEQLTPGKIAFRYDWNQLLDEASLLRVEDRRAAERNLLKLCQTTSASPARLQNQAHKYRRYIIEKIILPVASEPWLMETFGHIPAVQLQAEALQIVEAFKGCPHPLYPELWTSWCLQIEAAFQQGRNLHPLFWKRPSEVRELLQLTHAFTSKTWQDGTRIREASMALVQDSKALEDRLTLLESCLSSLFERPSTLESFGIVLSESEVKFVGDLTLHYADGSSRLIHKLKGITTVSLSPDLEEAVRASTSATRLLTVENSKTTLPALAAKNTDGSTLLAACSFPSKALVRLLQLLPPDLPVHHFGDTDPTGFLILSKLRQQTAQSVRPFLMQRQASGPPVPLSERDLALLPGLLADPLLADVRDELQRISDTRDKSGFEQEGLGRPDLDGWPFYRSAEGC</sequence>
<dbReference type="InterPro" id="IPR036078">
    <property type="entry name" value="Spo11/TopoVI_A_sf"/>
</dbReference>
<dbReference type="AlphaFoldDB" id="A0A1T4WR80"/>
<accession>A0A1T4WR80</accession>
<evidence type="ECO:0000313" key="3">
    <source>
        <dbReference type="Proteomes" id="UP000190774"/>
    </source>
</evidence>
<name>A0A1T4WR80_9BACT</name>
<dbReference type="EMBL" id="FUYE01000002">
    <property type="protein sequence ID" value="SKA79853.1"/>
    <property type="molecule type" value="Genomic_DNA"/>
</dbReference>
<dbReference type="STRING" id="48467.SAMN02745166_00550"/>
<dbReference type="OrthoDB" id="186173at2"/>
<gene>
    <name evidence="2" type="ORF">SAMN02745166_00550</name>
</gene>
<evidence type="ECO:0000313" key="2">
    <source>
        <dbReference type="EMBL" id="SKA79853.1"/>
    </source>
</evidence>
<dbReference type="RefSeq" id="WP_078811782.1">
    <property type="nucleotide sequence ID" value="NZ_FUYE01000002.1"/>
</dbReference>
<dbReference type="GO" id="GO:0003677">
    <property type="term" value="F:DNA binding"/>
    <property type="evidence" value="ECO:0007669"/>
    <property type="project" value="InterPro"/>
</dbReference>
<dbReference type="Gene3D" id="3.40.1360.10">
    <property type="match status" value="1"/>
</dbReference>
<dbReference type="SUPFAM" id="SSF56726">
    <property type="entry name" value="DNA topoisomerase IV, alpha subunit"/>
    <property type="match status" value="1"/>
</dbReference>
<keyword evidence="3" id="KW-1185">Reference proteome</keyword>
<dbReference type="InterPro" id="IPR024534">
    <property type="entry name" value="JetD_C"/>
</dbReference>
<proteinExistence type="predicted"/>
<organism evidence="2 3">
    <name type="scientific">Prosthecobacter debontii</name>
    <dbReference type="NCBI Taxonomy" id="48467"/>
    <lineage>
        <taxon>Bacteria</taxon>
        <taxon>Pseudomonadati</taxon>
        <taxon>Verrucomicrobiota</taxon>
        <taxon>Verrucomicrobiia</taxon>
        <taxon>Verrucomicrobiales</taxon>
        <taxon>Verrucomicrobiaceae</taxon>
        <taxon>Prosthecobacter</taxon>
    </lineage>
</organism>
<dbReference type="Pfam" id="PF09983">
    <property type="entry name" value="JetD_C"/>
    <property type="match status" value="1"/>
</dbReference>
<feature type="domain" description="Wadjet protein JetD C-terminal" evidence="1">
    <location>
        <begin position="257"/>
        <end position="351"/>
    </location>
</feature>
<reference evidence="3" key="1">
    <citation type="submission" date="2017-02" db="EMBL/GenBank/DDBJ databases">
        <authorList>
            <person name="Varghese N."/>
            <person name="Submissions S."/>
        </authorList>
    </citation>
    <scope>NUCLEOTIDE SEQUENCE [LARGE SCALE GENOMIC DNA]</scope>
    <source>
        <strain evidence="3">ATCC 700200</strain>
    </source>
</reference>
<dbReference type="Proteomes" id="UP000190774">
    <property type="component" value="Unassembled WGS sequence"/>
</dbReference>
<protein>
    <recommendedName>
        <fullName evidence="1">Wadjet protein JetD C-terminal domain-containing protein</fullName>
    </recommendedName>
</protein>
<dbReference type="GO" id="GO:0005694">
    <property type="term" value="C:chromosome"/>
    <property type="evidence" value="ECO:0007669"/>
    <property type="project" value="InterPro"/>
</dbReference>
<evidence type="ECO:0000259" key="1">
    <source>
        <dbReference type="Pfam" id="PF09983"/>
    </source>
</evidence>